<reference evidence="2 3" key="1">
    <citation type="submission" date="2020-03" db="EMBL/GenBank/DDBJ databases">
        <authorList>
            <person name="Kim M.K."/>
        </authorList>
    </citation>
    <scope>NUCLEOTIDE SEQUENCE [LARGE SCALE GENOMIC DNA]</scope>
    <source>
        <strain evidence="2 3">BT328</strain>
    </source>
</reference>
<dbReference type="PROSITE" id="PS51257">
    <property type="entry name" value="PROKAR_LIPOPROTEIN"/>
    <property type="match status" value="1"/>
</dbReference>
<accession>A0A6G9AHV9</accession>
<evidence type="ECO:0000313" key="2">
    <source>
        <dbReference type="EMBL" id="QIP11896.1"/>
    </source>
</evidence>
<dbReference type="KEGG" id="spib:G8759_04235"/>
<keyword evidence="1" id="KW-0732">Signal</keyword>
<dbReference type="Proteomes" id="UP000501802">
    <property type="component" value="Chromosome"/>
</dbReference>
<dbReference type="EMBL" id="CP050063">
    <property type="protein sequence ID" value="QIP11896.1"/>
    <property type="molecule type" value="Genomic_DNA"/>
</dbReference>
<evidence type="ECO:0000256" key="1">
    <source>
        <dbReference type="SAM" id="SignalP"/>
    </source>
</evidence>
<evidence type="ECO:0008006" key="4">
    <source>
        <dbReference type="Google" id="ProtNLM"/>
    </source>
</evidence>
<protein>
    <recommendedName>
        <fullName evidence="4">Lipoprotein</fullName>
    </recommendedName>
</protein>
<name>A0A6G9AHV9_9BACT</name>
<sequence length="191" mass="22197">MKPFLRLVCICLITLFPLTQACTPVDKGPNTKVDKKGGYKNLKLDAPYDSLKKLVTLNQIVDDPCTATKKFEIITEPYTTLSTIHLDKVEVEFVRDSLYRVVLHKRYSYQIDRELHETYRAQFGQPSEERKTIAGTKYTTYKWIGAKAYIYIIQRDHADLDIEYGSFRGRDRSIDEAEKCTQRKLEKGDNM</sequence>
<feature type="signal peptide" evidence="1">
    <location>
        <begin position="1"/>
        <end position="21"/>
    </location>
</feature>
<gene>
    <name evidence="2" type="ORF">G8759_04235</name>
</gene>
<feature type="chain" id="PRO_5026243508" description="Lipoprotein" evidence="1">
    <location>
        <begin position="22"/>
        <end position="191"/>
    </location>
</feature>
<keyword evidence="3" id="KW-1185">Reference proteome</keyword>
<evidence type="ECO:0000313" key="3">
    <source>
        <dbReference type="Proteomes" id="UP000501802"/>
    </source>
</evidence>
<organism evidence="2 3">
    <name type="scientific">Spirosoma aureum</name>
    <dbReference type="NCBI Taxonomy" id="2692134"/>
    <lineage>
        <taxon>Bacteria</taxon>
        <taxon>Pseudomonadati</taxon>
        <taxon>Bacteroidota</taxon>
        <taxon>Cytophagia</taxon>
        <taxon>Cytophagales</taxon>
        <taxon>Cytophagaceae</taxon>
        <taxon>Spirosoma</taxon>
    </lineage>
</organism>
<dbReference type="RefSeq" id="WP_167205526.1">
    <property type="nucleotide sequence ID" value="NZ_CP050063.1"/>
</dbReference>
<proteinExistence type="predicted"/>
<dbReference type="AlphaFoldDB" id="A0A6G9AHV9"/>